<name>A0ABZ1CGL0_9BACT</name>
<keyword evidence="2" id="KW-1185">Reference proteome</keyword>
<organism evidence="1 2">
    <name type="scientific">Actomonas aquatica</name>
    <dbReference type="NCBI Taxonomy" id="2866162"/>
    <lineage>
        <taxon>Bacteria</taxon>
        <taxon>Pseudomonadati</taxon>
        <taxon>Verrucomicrobiota</taxon>
        <taxon>Opitutia</taxon>
        <taxon>Opitutales</taxon>
        <taxon>Opitutaceae</taxon>
        <taxon>Actomonas</taxon>
    </lineage>
</organism>
<dbReference type="Proteomes" id="UP000738431">
    <property type="component" value="Chromosome"/>
</dbReference>
<sequence>METAHAQVLARRQAIYQTLVQKESAEVQTAQKVAATEATKLPVQQANPSLPDHLGGTVNVRV</sequence>
<accession>A0ABZ1CGL0</accession>
<dbReference type="RefSeq" id="WP_221032169.1">
    <property type="nucleotide sequence ID" value="NZ_CP139781.1"/>
</dbReference>
<evidence type="ECO:0000313" key="2">
    <source>
        <dbReference type="Proteomes" id="UP000738431"/>
    </source>
</evidence>
<evidence type="ECO:0000313" key="1">
    <source>
        <dbReference type="EMBL" id="WRQ89709.1"/>
    </source>
</evidence>
<dbReference type="EMBL" id="CP139781">
    <property type="protein sequence ID" value="WRQ89709.1"/>
    <property type="molecule type" value="Genomic_DNA"/>
</dbReference>
<protein>
    <submittedName>
        <fullName evidence="1">Uncharacterized protein</fullName>
    </submittedName>
</protein>
<reference evidence="1 2" key="2">
    <citation type="submission" date="2023-12" db="EMBL/GenBank/DDBJ databases">
        <title>Description of an unclassified Opitutus bacterium of Verrucomicrobiota.</title>
        <authorList>
            <person name="Zhang D.-F."/>
        </authorList>
    </citation>
    <scope>NUCLEOTIDE SEQUENCE [LARGE SCALE GENOMIC DNA]</scope>
    <source>
        <strain evidence="1 2">WL0086</strain>
    </source>
</reference>
<gene>
    <name evidence="1" type="ORF">K1X11_009845</name>
</gene>
<reference evidence="1 2" key="1">
    <citation type="submission" date="2021-08" db="EMBL/GenBank/DDBJ databases">
        <authorList>
            <person name="Zhang D."/>
            <person name="Zhang A."/>
            <person name="Wang L."/>
        </authorList>
    </citation>
    <scope>NUCLEOTIDE SEQUENCE [LARGE SCALE GENOMIC DNA]</scope>
    <source>
        <strain evidence="1 2">WL0086</strain>
    </source>
</reference>
<proteinExistence type="predicted"/>